<dbReference type="InterPro" id="IPR000182">
    <property type="entry name" value="GNAT_dom"/>
</dbReference>
<dbReference type="PROSITE" id="PS51186">
    <property type="entry name" value="GNAT"/>
    <property type="match status" value="1"/>
</dbReference>
<dbReference type="Proteomes" id="UP000182517">
    <property type="component" value="Chromosome"/>
</dbReference>
<dbReference type="EMBL" id="CP015519">
    <property type="protein sequence ID" value="APG28635.1"/>
    <property type="molecule type" value="Genomic_DNA"/>
</dbReference>
<evidence type="ECO:0000313" key="2">
    <source>
        <dbReference type="EMBL" id="APG28635.1"/>
    </source>
</evidence>
<dbReference type="InterPro" id="IPR016181">
    <property type="entry name" value="Acyl_CoA_acyltransferase"/>
</dbReference>
<name>A0A1L3GRV7_9BACT</name>
<accession>A0A1L3GRV7</accession>
<feature type="domain" description="N-acetyltransferase" evidence="1">
    <location>
        <begin position="57"/>
        <end position="220"/>
    </location>
</feature>
<proteinExistence type="predicted"/>
<evidence type="ECO:0000259" key="1">
    <source>
        <dbReference type="PROSITE" id="PS51186"/>
    </source>
</evidence>
<protein>
    <recommendedName>
        <fullName evidence="1">N-acetyltransferase domain-containing protein</fullName>
    </recommendedName>
</protein>
<dbReference type="SUPFAM" id="SSF55729">
    <property type="entry name" value="Acyl-CoA N-acyltransferases (Nat)"/>
    <property type="match status" value="1"/>
</dbReference>
<dbReference type="OrthoDB" id="7986118at2"/>
<sequence length="229" mass="26556">MSRLINRIKMVLRMVAKGEAGLLGREFTRRLYSNERSLGLRRDLDAPFETPAAKIAIQIRPLREEDVTELLDECAEGFSREAVKERAQRKLLLREKIPACYVAVTEDDRPAYMQWLMAAEQNAKIQAYFRGGFPVLKEDEGLLEFAFSLEKYRGMRIMPHAMAEIAKKGRDFGAKYIITFVPEENIPSLKGCKRAGFSPYMVRVDRWRWFRRCSEFQKLPPDTAYSFDG</sequence>
<organism evidence="2 3">
    <name type="scientific">Syntrophotalea acetylenivorans</name>
    <dbReference type="NCBI Taxonomy" id="1842532"/>
    <lineage>
        <taxon>Bacteria</taxon>
        <taxon>Pseudomonadati</taxon>
        <taxon>Thermodesulfobacteriota</taxon>
        <taxon>Desulfuromonadia</taxon>
        <taxon>Desulfuromonadales</taxon>
        <taxon>Syntrophotaleaceae</taxon>
        <taxon>Syntrophotalea</taxon>
    </lineage>
</organism>
<dbReference type="Gene3D" id="3.40.630.30">
    <property type="match status" value="1"/>
</dbReference>
<evidence type="ECO:0000313" key="3">
    <source>
        <dbReference type="Proteomes" id="UP000182517"/>
    </source>
</evidence>
<keyword evidence="3" id="KW-1185">Reference proteome</keyword>
<dbReference type="STRING" id="1842532.A7E78_12740"/>
<dbReference type="RefSeq" id="WP_072284661.1">
    <property type="nucleotide sequence ID" value="NZ_CP015519.1"/>
</dbReference>
<dbReference type="AlphaFoldDB" id="A0A1L3GRV7"/>
<dbReference type="GO" id="GO:0016747">
    <property type="term" value="F:acyltransferase activity, transferring groups other than amino-acyl groups"/>
    <property type="evidence" value="ECO:0007669"/>
    <property type="project" value="InterPro"/>
</dbReference>
<gene>
    <name evidence="2" type="ORF">A7E78_12740</name>
</gene>
<reference evidence="2 3" key="1">
    <citation type="journal article" date="2017" name="Genome Announc.">
        <title>Complete Genome Sequences of Two Acetylene-Fermenting Pelobacter acetylenicus Strains.</title>
        <authorList>
            <person name="Sutton J.M."/>
            <person name="Baesman S.M."/>
            <person name="Fierst J.L."/>
            <person name="Poret-Peterson A.T."/>
            <person name="Oremland R.S."/>
            <person name="Dunlap D.S."/>
            <person name="Akob D.M."/>
        </authorList>
    </citation>
    <scope>NUCLEOTIDE SEQUENCE [LARGE SCALE GENOMIC DNA]</scope>
    <source>
        <strain evidence="2 3">SFB93</strain>
    </source>
</reference>
<dbReference type="KEGG" id="pef:A7E78_12740"/>